<dbReference type="InterPro" id="IPR011045">
    <property type="entry name" value="N2O_reductase_N"/>
</dbReference>
<dbReference type="SUPFAM" id="SSF50974">
    <property type="entry name" value="Nitrous oxide reductase, N-terminal domain"/>
    <property type="match status" value="1"/>
</dbReference>
<reference evidence="2 3" key="1">
    <citation type="submission" date="2023-10" db="EMBL/GenBank/DDBJ databases">
        <title>Characterization of rhizosphere-enriched actinobacteria from wheat plants lab-grown on chernevaya soil.</title>
        <authorList>
            <person name="Tikhonova E.N."/>
            <person name="Konopkin A."/>
            <person name="Kravchenko I.K."/>
        </authorList>
    </citation>
    <scope>NUCLEOTIDE SEQUENCE [LARGE SCALE GENOMIC DNA]</scope>
    <source>
        <strain evidence="2 3">RR29</strain>
    </source>
</reference>
<dbReference type="InterPro" id="IPR015943">
    <property type="entry name" value="WD40/YVTN_repeat-like_dom_sf"/>
</dbReference>
<sequence>MAEQTVDDQSNTFNTGRVTVLTGSYTPDTGGEGVGVTALRFTPGDGLRVVDAVAASGASYLAAHPTLPVVYTTHESTPGAVSAFALREDAAPVPLGAPLTSGGANPCHLSVHPSGDFLLTANYGTDTLPGTVAVHRLDGDGRLVDLTDVVEHKGSGPVAGRQEGTHAHQVITDPAGRYVLATDLGADTVFTYQLDAEAGRLKPVGASQLRPGSGPRHLAFTPSGELVLSADELSSTVTCHRYDAETGTLHELSRVPATAVADLPNQPGGIVTSECGRYVWVTNRGADTVAAFRIAGTELEPLGEVPSGGNWPHGLTPAPGCLLVANQHSGTVAALGVSGDGSLVEAGVVVAVASVVCALTV</sequence>
<dbReference type="Proteomes" id="UP001187346">
    <property type="component" value="Unassembled WGS sequence"/>
</dbReference>
<keyword evidence="2" id="KW-0378">Hydrolase</keyword>
<dbReference type="PANTHER" id="PTHR30344">
    <property type="entry name" value="6-PHOSPHOGLUCONOLACTONASE-RELATED"/>
    <property type="match status" value="1"/>
</dbReference>
<dbReference type="EC" id="3.1.1.-" evidence="2"/>
<dbReference type="Gene3D" id="2.130.10.10">
    <property type="entry name" value="YVTN repeat-like/Quinoprotein amine dehydrogenase"/>
    <property type="match status" value="1"/>
</dbReference>
<dbReference type="InterPro" id="IPR050282">
    <property type="entry name" value="Cycloisomerase_2"/>
</dbReference>
<organism evidence="2 3">
    <name type="scientific">Streptomyces prunicolor</name>
    <dbReference type="NCBI Taxonomy" id="67348"/>
    <lineage>
        <taxon>Bacteria</taxon>
        <taxon>Bacillati</taxon>
        <taxon>Actinomycetota</taxon>
        <taxon>Actinomycetes</taxon>
        <taxon>Kitasatosporales</taxon>
        <taxon>Streptomycetaceae</taxon>
        <taxon>Streptomyces</taxon>
    </lineage>
</organism>
<comment type="caution">
    <text evidence="2">The sequence shown here is derived from an EMBL/GenBank/DDBJ whole genome shotgun (WGS) entry which is preliminary data.</text>
</comment>
<comment type="similarity">
    <text evidence="1">Belongs to the cycloisomerase 2 family.</text>
</comment>
<protein>
    <submittedName>
        <fullName evidence="2">Lactonase family protein</fullName>
        <ecNumber evidence="2">3.1.1.-</ecNumber>
    </submittedName>
</protein>
<dbReference type="GO" id="GO:0016787">
    <property type="term" value="F:hydrolase activity"/>
    <property type="evidence" value="ECO:0007669"/>
    <property type="project" value="UniProtKB-KW"/>
</dbReference>
<dbReference type="InterPro" id="IPR019405">
    <property type="entry name" value="Lactonase_7-beta_prop"/>
</dbReference>
<evidence type="ECO:0000256" key="1">
    <source>
        <dbReference type="ARBA" id="ARBA00005564"/>
    </source>
</evidence>
<dbReference type="PANTHER" id="PTHR30344:SF1">
    <property type="entry name" value="6-PHOSPHOGLUCONOLACTONASE"/>
    <property type="match status" value="1"/>
</dbReference>
<keyword evidence="3" id="KW-1185">Reference proteome</keyword>
<evidence type="ECO:0000313" key="3">
    <source>
        <dbReference type="Proteomes" id="UP001187346"/>
    </source>
</evidence>
<dbReference type="RefSeq" id="WP_317771132.1">
    <property type="nucleotide sequence ID" value="NZ_JAWMAJ010000029.1"/>
</dbReference>
<accession>A0ABU4F7J8</accession>
<gene>
    <name evidence="2" type="ORF">R5A26_11430</name>
</gene>
<name>A0ABU4F7J8_9ACTN</name>
<dbReference type="EMBL" id="JAWMAJ010000029">
    <property type="protein sequence ID" value="MDV7216562.1"/>
    <property type="molecule type" value="Genomic_DNA"/>
</dbReference>
<evidence type="ECO:0000313" key="2">
    <source>
        <dbReference type="EMBL" id="MDV7216562.1"/>
    </source>
</evidence>
<proteinExistence type="inferred from homology"/>
<dbReference type="Pfam" id="PF10282">
    <property type="entry name" value="Lactonase"/>
    <property type="match status" value="1"/>
</dbReference>